<keyword evidence="1" id="KW-0812">Transmembrane</keyword>
<dbReference type="PANTHER" id="PTHR40761">
    <property type="entry name" value="CONSERVED INTEGRAL MEMBRANE ALANINE VALINE AND LEUCINE RICH PROTEIN-RELATED"/>
    <property type="match status" value="1"/>
</dbReference>
<dbReference type="RefSeq" id="WP_212011105.1">
    <property type="nucleotide sequence ID" value="NZ_JAAFYZ010000075.1"/>
</dbReference>
<feature type="chain" id="PRO_5046464910" evidence="2">
    <location>
        <begin position="21"/>
        <end position="282"/>
    </location>
</feature>
<keyword evidence="1" id="KW-0472">Membrane</keyword>
<keyword evidence="1" id="KW-1133">Transmembrane helix</keyword>
<dbReference type="PANTHER" id="PTHR40761:SF1">
    <property type="entry name" value="CONSERVED INTEGRAL MEMBRANE ALANINE VALINE AND LEUCINE RICH PROTEIN-RELATED"/>
    <property type="match status" value="1"/>
</dbReference>
<evidence type="ECO:0000256" key="2">
    <source>
        <dbReference type="SAM" id="SignalP"/>
    </source>
</evidence>
<feature type="transmembrane region" description="Helical" evidence="1">
    <location>
        <begin position="67"/>
        <end position="93"/>
    </location>
</feature>
<feature type="signal peptide" evidence="2">
    <location>
        <begin position="1"/>
        <end position="20"/>
    </location>
</feature>
<proteinExistence type="predicted"/>
<feature type="transmembrane region" description="Helical" evidence="1">
    <location>
        <begin position="164"/>
        <end position="181"/>
    </location>
</feature>
<dbReference type="EMBL" id="JAAFYZ010000075">
    <property type="protein sequence ID" value="MBS2549546.1"/>
    <property type="molecule type" value="Genomic_DNA"/>
</dbReference>
<accession>A0ABS5KU11</accession>
<sequence length="282" mass="28270">MSIAVAVTAALLAAVAFAVAAVIQQAAASDVPASESLRPGLFLSLVRRPAWVAGAALDVASFGIQGVALAFGPLVLVMPLASTDLLFALPLLAWRRGQRLNRAEVVGAACTAGGMAAFLVALPSTAGAGLPGLADWVPALIGVAAVVAGLLAVGIRMSGNVRTALYAAAAGALLALLDAVTKSVADLFRHDGLGALGHWEPYALIVIGCTGLILVQSSYQAGSLAVSLPIIDTVEPVGSVVMGAVVFEEPLATSWALVGQVAAGMLAVVGIVILSRSPLVRE</sequence>
<dbReference type="Proteomes" id="UP000730482">
    <property type="component" value="Unassembled WGS sequence"/>
</dbReference>
<protein>
    <submittedName>
        <fullName evidence="3">DMT family transporter</fullName>
    </submittedName>
</protein>
<feature type="transmembrane region" description="Helical" evidence="1">
    <location>
        <begin position="253"/>
        <end position="274"/>
    </location>
</feature>
<dbReference type="NCBIfam" id="NF038012">
    <property type="entry name" value="DMT_1"/>
    <property type="match status" value="1"/>
</dbReference>
<reference evidence="3 4" key="1">
    <citation type="submission" date="2020-02" db="EMBL/GenBank/DDBJ databases">
        <title>Acidophilic actinobacteria isolated from forest soil.</title>
        <authorList>
            <person name="Golinska P."/>
        </authorList>
    </citation>
    <scope>NUCLEOTIDE SEQUENCE [LARGE SCALE GENOMIC DNA]</scope>
    <source>
        <strain evidence="3 4">NL8</strain>
    </source>
</reference>
<gene>
    <name evidence="3" type="ORF">KGQ19_22035</name>
</gene>
<feature type="transmembrane region" description="Helical" evidence="1">
    <location>
        <begin position="226"/>
        <end position="247"/>
    </location>
</feature>
<organism evidence="3 4">
    <name type="scientific">Catenulispora pinistramenti</name>
    <dbReference type="NCBI Taxonomy" id="2705254"/>
    <lineage>
        <taxon>Bacteria</taxon>
        <taxon>Bacillati</taxon>
        <taxon>Actinomycetota</taxon>
        <taxon>Actinomycetes</taxon>
        <taxon>Catenulisporales</taxon>
        <taxon>Catenulisporaceae</taxon>
        <taxon>Catenulispora</taxon>
    </lineage>
</organism>
<comment type="caution">
    <text evidence="3">The sequence shown here is derived from an EMBL/GenBank/DDBJ whole genome shotgun (WGS) entry which is preliminary data.</text>
</comment>
<keyword evidence="2" id="KW-0732">Signal</keyword>
<evidence type="ECO:0000313" key="3">
    <source>
        <dbReference type="EMBL" id="MBS2549546.1"/>
    </source>
</evidence>
<keyword evidence="4" id="KW-1185">Reference proteome</keyword>
<feature type="transmembrane region" description="Helical" evidence="1">
    <location>
        <begin position="136"/>
        <end position="155"/>
    </location>
</feature>
<feature type="transmembrane region" description="Helical" evidence="1">
    <location>
        <begin position="201"/>
        <end position="219"/>
    </location>
</feature>
<feature type="transmembrane region" description="Helical" evidence="1">
    <location>
        <begin position="105"/>
        <end position="124"/>
    </location>
</feature>
<evidence type="ECO:0000313" key="4">
    <source>
        <dbReference type="Proteomes" id="UP000730482"/>
    </source>
</evidence>
<name>A0ABS5KU11_9ACTN</name>
<evidence type="ECO:0000256" key="1">
    <source>
        <dbReference type="SAM" id="Phobius"/>
    </source>
</evidence>